<reference evidence="2" key="1">
    <citation type="submission" date="2020-04" db="EMBL/GenBank/DDBJ databases">
        <authorList>
            <person name="Chiriac C."/>
            <person name="Salcher M."/>
            <person name="Ghai R."/>
            <person name="Kavagutti S V."/>
        </authorList>
    </citation>
    <scope>NUCLEOTIDE SEQUENCE</scope>
</reference>
<dbReference type="InterPro" id="IPR024432">
    <property type="entry name" value="Put_RecE_PDDEXK-like_dom"/>
</dbReference>
<accession>A0A6J5P3Q0</accession>
<feature type="domain" description="Putative exodeoxyribonuclease 8 PDDEXK-like" evidence="1">
    <location>
        <begin position="29"/>
        <end position="275"/>
    </location>
</feature>
<proteinExistence type="predicted"/>
<protein>
    <submittedName>
        <fullName evidence="2">Exodeoxyribonuclease 8, PDDEXK-like domain containing protein</fullName>
    </submittedName>
</protein>
<sequence>MLTQDQIKSLPTANWTRADYDAHKAINQSLAKMILISPGHFKAAQEAPKKDTPALRIGSLTHLLVLQPELFSSSVICVPEDAPKKPTQKQREAKKPKAETLEAIAWWDNFEQASQGKMVVAVDEYQEALLAGQALKSEMNHWGIIPLATELSLTADYGKVPIKAQLDFITADGWIYDLKTFGEFLTPRNVLATTYKRGYHLQAAWYCLIFKQVFGIRPKGFRMICVEKASPQATAVFEVTSELQAEGGVLMMQALEAYAAAMEFNSFPTYPKEVQQLKPWKSASSGSSEAISFA</sequence>
<dbReference type="EMBL" id="LR796720">
    <property type="protein sequence ID" value="CAB4162124.1"/>
    <property type="molecule type" value="Genomic_DNA"/>
</dbReference>
<dbReference type="Pfam" id="PF12684">
    <property type="entry name" value="DUF3799"/>
    <property type="match status" value="1"/>
</dbReference>
<dbReference type="InterPro" id="IPR011604">
    <property type="entry name" value="PDDEXK-like_dom_sf"/>
</dbReference>
<gene>
    <name evidence="2" type="ORF">UFOVP779_14</name>
</gene>
<organism evidence="2">
    <name type="scientific">uncultured Caudovirales phage</name>
    <dbReference type="NCBI Taxonomy" id="2100421"/>
    <lineage>
        <taxon>Viruses</taxon>
        <taxon>Duplodnaviria</taxon>
        <taxon>Heunggongvirae</taxon>
        <taxon>Uroviricota</taxon>
        <taxon>Caudoviricetes</taxon>
        <taxon>Peduoviridae</taxon>
        <taxon>Maltschvirus</taxon>
        <taxon>Maltschvirus maltsch</taxon>
    </lineage>
</organism>
<evidence type="ECO:0000259" key="1">
    <source>
        <dbReference type="Pfam" id="PF12684"/>
    </source>
</evidence>
<name>A0A6J5P3Q0_9CAUD</name>
<dbReference type="Gene3D" id="3.90.320.10">
    <property type="match status" value="1"/>
</dbReference>
<evidence type="ECO:0000313" key="2">
    <source>
        <dbReference type="EMBL" id="CAB4162124.1"/>
    </source>
</evidence>